<sequence length="69" mass="7943">MTRCRWIRDPKVPGGRFLVPGCWNRVIHGDCADCHCVGFDAAEAETFEEKVERALEDIVDRIKKLETRP</sequence>
<protein>
    <submittedName>
        <fullName evidence="1">Uncharacterized protein</fullName>
    </submittedName>
</protein>
<accession>A0A849VPL6</accession>
<organism evidence="1 2">
    <name type="scientific">Phyllobacterium pellucidum</name>
    <dbReference type="NCBI Taxonomy" id="2740464"/>
    <lineage>
        <taxon>Bacteria</taxon>
        <taxon>Pseudomonadati</taxon>
        <taxon>Pseudomonadota</taxon>
        <taxon>Alphaproteobacteria</taxon>
        <taxon>Hyphomicrobiales</taxon>
        <taxon>Phyllobacteriaceae</taxon>
        <taxon>Phyllobacterium</taxon>
    </lineage>
</organism>
<name>A0A849VPL6_9HYPH</name>
<keyword evidence="2" id="KW-1185">Reference proteome</keyword>
<reference evidence="1 2" key="1">
    <citation type="submission" date="2020-05" db="EMBL/GenBank/DDBJ databases">
        <authorList>
            <person name="Kim M.K."/>
        </authorList>
    </citation>
    <scope>NUCLEOTIDE SEQUENCE [LARGE SCALE GENOMIC DNA]</scope>
    <source>
        <strain evidence="1 2">BT25</strain>
    </source>
</reference>
<comment type="caution">
    <text evidence="1">The sequence shown here is derived from an EMBL/GenBank/DDBJ whole genome shotgun (WGS) entry which is preliminary data.</text>
</comment>
<proteinExistence type="predicted"/>
<dbReference type="RefSeq" id="WP_174208021.1">
    <property type="nucleotide sequence ID" value="NZ_JABUMX010000002.1"/>
</dbReference>
<evidence type="ECO:0000313" key="2">
    <source>
        <dbReference type="Proteomes" id="UP000550508"/>
    </source>
</evidence>
<dbReference type="Proteomes" id="UP000550508">
    <property type="component" value="Unassembled WGS sequence"/>
</dbReference>
<evidence type="ECO:0000313" key="1">
    <source>
        <dbReference type="EMBL" id="NTS31396.1"/>
    </source>
</evidence>
<dbReference type="EMBL" id="JABUMX010000002">
    <property type="protein sequence ID" value="NTS31396.1"/>
    <property type="molecule type" value="Genomic_DNA"/>
</dbReference>
<dbReference type="AlphaFoldDB" id="A0A849VPL6"/>
<gene>
    <name evidence="1" type="ORF">HQ945_09035</name>
</gene>